<keyword evidence="3" id="KW-1185">Reference proteome</keyword>
<feature type="region of interest" description="Disordered" evidence="1">
    <location>
        <begin position="27"/>
        <end position="46"/>
    </location>
</feature>
<evidence type="ECO:0000256" key="1">
    <source>
        <dbReference type="SAM" id="MobiDB-lite"/>
    </source>
</evidence>
<name>A0A1Z1WR25_9ACTN</name>
<dbReference type="Proteomes" id="UP000195880">
    <property type="component" value="Chromosome"/>
</dbReference>
<organism evidence="2 3">
    <name type="scientific">Streptomyces alboflavus</name>
    <dbReference type="NCBI Taxonomy" id="67267"/>
    <lineage>
        <taxon>Bacteria</taxon>
        <taxon>Bacillati</taxon>
        <taxon>Actinomycetota</taxon>
        <taxon>Actinomycetes</taxon>
        <taxon>Kitasatosporales</taxon>
        <taxon>Streptomycetaceae</taxon>
        <taxon>Streptomyces</taxon>
    </lineage>
</organism>
<evidence type="ECO:0000313" key="3">
    <source>
        <dbReference type="Proteomes" id="UP000195880"/>
    </source>
</evidence>
<dbReference type="KEGG" id="salf:SMD44_08344"/>
<gene>
    <name evidence="2" type="ORF">SMD44_08344</name>
</gene>
<evidence type="ECO:0000313" key="2">
    <source>
        <dbReference type="EMBL" id="ARX88857.1"/>
    </source>
</evidence>
<reference evidence="2 3" key="1">
    <citation type="submission" date="2017-05" db="EMBL/GenBank/DDBJ databases">
        <title>Streptomyces alboflavus Genome sequencing and assembly.</title>
        <authorList>
            <person name="Wang Y."/>
            <person name="Du B."/>
            <person name="Ding Y."/>
            <person name="Liu H."/>
            <person name="Hou Q."/>
            <person name="Liu K."/>
            <person name="Wang C."/>
            <person name="Yao L."/>
        </authorList>
    </citation>
    <scope>NUCLEOTIDE SEQUENCE [LARGE SCALE GENOMIC DNA]</scope>
    <source>
        <strain evidence="2 3">MDJK44</strain>
    </source>
</reference>
<accession>A0A1Z1WR25</accession>
<sequence length="46" mass="4942">MTTAWVASGESTMSPAATVRMAARNSAGWTPLPRKPLTPARRARVM</sequence>
<dbReference type="EMBL" id="CP021748">
    <property type="protein sequence ID" value="ARX88857.1"/>
    <property type="molecule type" value="Genomic_DNA"/>
</dbReference>
<proteinExistence type="predicted"/>
<protein>
    <submittedName>
        <fullName evidence="2">Uncharacterized protein</fullName>
    </submittedName>
</protein>
<dbReference type="AlphaFoldDB" id="A0A1Z1WR25"/>